<gene>
    <name evidence="2" type="ORF">ZBT109_2215</name>
</gene>
<accession>A0A348HH46</accession>
<keyword evidence="2" id="KW-0449">Lipoprotein</keyword>
<feature type="transmembrane region" description="Helical" evidence="1">
    <location>
        <begin position="6"/>
        <end position="29"/>
    </location>
</feature>
<keyword evidence="1" id="KW-0472">Membrane</keyword>
<keyword evidence="1" id="KW-1133">Transmembrane helix</keyword>
<proteinExistence type="predicted"/>
<name>A0A348HH46_9GAMM</name>
<evidence type="ECO:0000313" key="2">
    <source>
        <dbReference type="EMBL" id="BBG30948.1"/>
    </source>
</evidence>
<dbReference type="STRING" id="1123510.GCA_000620025_01317"/>
<reference evidence="2 3" key="1">
    <citation type="submission" date="2018-09" db="EMBL/GenBank/DDBJ databases">
        <title>Zymobacter palmae IAM14233 (=T109) whole genome analysis.</title>
        <authorList>
            <person name="Yanase H."/>
        </authorList>
    </citation>
    <scope>NUCLEOTIDE SEQUENCE [LARGE SCALE GENOMIC DNA]</scope>
    <source>
        <strain evidence="2 3">IAM14233</strain>
    </source>
</reference>
<keyword evidence="3" id="KW-1185">Reference proteome</keyword>
<evidence type="ECO:0000313" key="3">
    <source>
        <dbReference type="Proteomes" id="UP000267342"/>
    </source>
</evidence>
<keyword evidence="1" id="KW-0812">Transmembrane</keyword>
<organism evidence="2 3">
    <name type="scientific">Zymobacter palmae</name>
    <dbReference type="NCBI Taxonomy" id="33074"/>
    <lineage>
        <taxon>Bacteria</taxon>
        <taxon>Pseudomonadati</taxon>
        <taxon>Pseudomonadota</taxon>
        <taxon>Gammaproteobacteria</taxon>
        <taxon>Oceanospirillales</taxon>
        <taxon>Halomonadaceae</taxon>
        <taxon>Zymobacter group</taxon>
        <taxon>Zymobacter</taxon>
    </lineage>
</organism>
<dbReference type="RefSeq" id="WP_027706222.1">
    <property type="nucleotide sequence ID" value="NZ_AP018933.1"/>
</dbReference>
<dbReference type="Proteomes" id="UP000267342">
    <property type="component" value="Chromosome"/>
</dbReference>
<sequence length="411" mass="44478">MQAKDIIAGCILGLGVIGGVSYFAAMSYLSNKTLASVHQQIETLSTQYHFHTEVTHEDQGRFNSNMQLVATPEDGSEPLNVTLFIPHGLFSTNILAVKTGSRPLLSLDKGIDGASLMLMLPNKAIMRGDLKGSRISLVVEDPERHLIAPMLSAFYTNEGRLVVSGEFSSYNKRETGGRFYSSGPATLSLTYDAPQAERIVRAGLGYIDSGMPEKKTALYNELLSVVPDLHVEMKELKMQSSLRSHEYSADRLSMDVIADRTHQAATQITGTLSRFGRGTSRRDVAWDMALDHSVADTLQTIAHGQDSERLSPLLLSLMQSSPALVVKDLHATAEGVAPMSVSGTLRVNGKGMAALSNFSAHNVDVDMTLDGVSSDAVKDARANGLDDITLGQPVIIRLGDGHLHINRQTVF</sequence>
<dbReference type="EMBL" id="AP018933">
    <property type="protein sequence ID" value="BBG30948.1"/>
    <property type="molecule type" value="Genomic_DNA"/>
</dbReference>
<dbReference type="AlphaFoldDB" id="A0A348HH46"/>
<dbReference type="KEGG" id="zpl:ZBT109_2215"/>
<protein>
    <submittedName>
        <fullName evidence="2">Outer membrane lipoprotein carrier protein LolA</fullName>
    </submittedName>
</protein>
<evidence type="ECO:0000256" key="1">
    <source>
        <dbReference type="SAM" id="Phobius"/>
    </source>
</evidence>